<keyword evidence="1 4" id="KW-0238">DNA-binding</keyword>
<dbReference type="STRING" id="33528.ENSGAFP00000008296"/>
<dbReference type="AlphaFoldDB" id="A0A315VP54"/>
<evidence type="ECO:0000259" key="7">
    <source>
        <dbReference type="PROSITE" id="PS50071"/>
    </source>
</evidence>
<feature type="compositionally biased region" description="Polar residues" evidence="6">
    <location>
        <begin position="125"/>
        <end position="136"/>
    </location>
</feature>
<dbReference type="SMART" id="SM00389">
    <property type="entry name" value="HOX"/>
    <property type="match status" value="1"/>
</dbReference>
<dbReference type="GO" id="GO:0000981">
    <property type="term" value="F:DNA-binding transcription factor activity, RNA polymerase II-specific"/>
    <property type="evidence" value="ECO:0007669"/>
    <property type="project" value="InterPro"/>
</dbReference>
<dbReference type="Gene3D" id="1.10.10.60">
    <property type="entry name" value="Homeodomain-like"/>
    <property type="match status" value="1"/>
</dbReference>
<feature type="domain" description="Homeobox" evidence="7">
    <location>
        <begin position="211"/>
        <end position="271"/>
    </location>
</feature>
<evidence type="ECO:0000256" key="5">
    <source>
        <dbReference type="RuleBase" id="RU000682"/>
    </source>
</evidence>
<keyword evidence="2 4" id="KW-0371">Homeobox</keyword>
<dbReference type="Pfam" id="PF00046">
    <property type="entry name" value="Homeodomain"/>
    <property type="match status" value="1"/>
</dbReference>
<feature type="compositionally biased region" description="Basic and acidic residues" evidence="6">
    <location>
        <begin position="421"/>
        <end position="434"/>
    </location>
</feature>
<evidence type="ECO:0000256" key="6">
    <source>
        <dbReference type="SAM" id="MobiDB-lite"/>
    </source>
</evidence>
<evidence type="ECO:0000256" key="4">
    <source>
        <dbReference type="PROSITE-ProRule" id="PRU00108"/>
    </source>
</evidence>
<dbReference type="PANTHER" id="PTHR24327:SF88">
    <property type="entry name" value="NANOG"/>
    <property type="match status" value="1"/>
</dbReference>
<dbReference type="GO" id="GO:0000978">
    <property type="term" value="F:RNA polymerase II cis-regulatory region sequence-specific DNA binding"/>
    <property type="evidence" value="ECO:0007669"/>
    <property type="project" value="TreeGrafter"/>
</dbReference>
<dbReference type="InterPro" id="IPR050460">
    <property type="entry name" value="Distal-less_Homeobox_TF"/>
</dbReference>
<dbReference type="PANTHER" id="PTHR24327">
    <property type="entry name" value="HOMEOBOX PROTEIN"/>
    <property type="match status" value="1"/>
</dbReference>
<sequence>MAEWKTQVTYNYNPSYHTYAYSLVYQSVPEQNHGNLPAWGDNGVPDYNDGTPQNLCTAVAPITAMNGKESPPRSPEAVTESYQSTGLVYLDGTQADHLAEAYGDGGGEVKRARSDSVSDSEAHTSPDSWSSVSSREGSLPQVDPANWVEKDVDEEPVIRSLDGNEDVSSSFMEESRNLAAHGNGDGNGNGNNSIPAPLPAPMKPTTNTAATPKVKVRAAFTESQMNALVQRFSVQRYLTPAEMKNLAEMTGLTYKQVKTWFQNRRMKLRRHQKDTSWVSERYAVHKDTSIHRPVLSNMASHIPPYQGDGRPQFRDHYNQHSMEAAFTKTPPNLAYYLAAVGGAAGSAGYPSWSTNASQATVPNQAHNARWSVPQGGGPFDYSPNAFNSNNYMHAARYDSKEGESVNSALSTAVAVDIANERQRGPERHAAQHQREHQRRQKRVSEELGALHQAAHGGAVAVVEDGVDEDEEARGSGAQHAPPPPPVVLARQEEVGQGDGDAGAHREQDGEDAEQDAVQGVVFSAPNGGEDVVEFY</sequence>
<reference evidence="8 9" key="1">
    <citation type="journal article" date="2018" name="G3 (Bethesda)">
        <title>A High-Quality Reference Genome for the Invasive Mosquitofish Gambusia affinis Using a Chicago Library.</title>
        <authorList>
            <person name="Hoffberg S.L."/>
            <person name="Troendle N.J."/>
            <person name="Glenn T.C."/>
            <person name="Mahmud O."/>
            <person name="Louha S."/>
            <person name="Chalopin D."/>
            <person name="Bennetzen J.L."/>
            <person name="Mauricio R."/>
        </authorList>
    </citation>
    <scope>NUCLEOTIDE SEQUENCE [LARGE SCALE GENOMIC DNA]</scope>
    <source>
        <strain evidence="8">NE01/NJP1002.9</strain>
        <tissue evidence="8">Muscle</tissue>
    </source>
</reference>
<evidence type="ECO:0000313" key="8">
    <source>
        <dbReference type="EMBL" id="PWA25010.1"/>
    </source>
</evidence>
<dbReference type="GO" id="GO:0005634">
    <property type="term" value="C:nucleus"/>
    <property type="evidence" value="ECO:0007669"/>
    <property type="project" value="UniProtKB-SubCell"/>
</dbReference>
<evidence type="ECO:0000313" key="9">
    <source>
        <dbReference type="Proteomes" id="UP000250572"/>
    </source>
</evidence>
<keyword evidence="3 4" id="KW-0539">Nucleus</keyword>
<organism evidence="8 9">
    <name type="scientific">Gambusia affinis</name>
    <name type="common">Western mosquitofish</name>
    <name type="synonym">Heterandria affinis</name>
    <dbReference type="NCBI Taxonomy" id="33528"/>
    <lineage>
        <taxon>Eukaryota</taxon>
        <taxon>Metazoa</taxon>
        <taxon>Chordata</taxon>
        <taxon>Craniata</taxon>
        <taxon>Vertebrata</taxon>
        <taxon>Euteleostomi</taxon>
        <taxon>Actinopterygii</taxon>
        <taxon>Neopterygii</taxon>
        <taxon>Teleostei</taxon>
        <taxon>Neoteleostei</taxon>
        <taxon>Acanthomorphata</taxon>
        <taxon>Ovalentaria</taxon>
        <taxon>Atherinomorphae</taxon>
        <taxon>Cyprinodontiformes</taxon>
        <taxon>Poeciliidae</taxon>
        <taxon>Poeciliinae</taxon>
        <taxon>Gambusia</taxon>
    </lineage>
</organism>
<name>A0A315VP54_GAMAF</name>
<dbReference type="InterPro" id="IPR009057">
    <property type="entry name" value="Homeodomain-like_sf"/>
</dbReference>
<evidence type="ECO:0000256" key="1">
    <source>
        <dbReference type="ARBA" id="ARBA00023125"/>
    </source>
</evidence>
<dbReference type="InterPro" id="IPR017970">
    <property type="entry name" value="Homeobox_CS"/>
</dbReference>
<dbReference type="EMBL" id="NHOQ01001369">
    <property type="protein sequence ID" value="PWA25010.1"/>
    <property type="molecule type" value="Genomic_DNA"/>
</dbReference>
<dbReference type="PROSITE" id="PS50071">
    <property type="entry name" value="HOMEOBOX_2"/>
    <property type="match status" value="1"/>
</dbReference>
<dbReference type="Proteomes" id="UP000250572">
    <property type="component" value="Unassembled WGS sequence"/>
</dbReference>
<feature type="region of interest" description="Disordered" evidence="6">
    <location>
        <begin position="99"/>
        <end position="200"/>
    </location>
</feature>
<proteinExistence type="predicted"/>
<feature type="region of interest" description="Disordered" evidence="6">
    <location>
        <begin position="421"/>
        <end position="443"/>
    </location>
</feature>
<feature type="region of interest" description="Disordered" evidence="6">
    <location>
        <begin position="466"/>
        <end position="535"/>
    </location>
</feature>
<protein>
    <recommendedName>
        <fullName evidence="7">Homeobox domain-containing protein</fullName>
    </recommendedName>
</protein>
<dbReference type="InterPro" id="IPR001356">
    <property type="entry name" value="HD"/>
</dbReference>
<comment type="subcellular location">
    <subcellularLocation>
        <location evidence="4 5">Nucleus</location>
    </subcellularLocation>
</comment>
<comment type="caution">
    <text evidence="8">The sequence shown here is derived from an EMBL/GenBank/DDBJ whole genome shotgun (WGS) entry which is preliminary data.</text>
</comment>
<dbReference type="SUPFAM" id="SSF46689">
    <property type="entry name" value="Homeodomain-like"/>
    <property type="match status" value="1"/>
</dbReference>
<feature type="DNA-binding region" description="Homeobox" evidence="4">
    <location>
        <begin position="213"/>
        <end position="272"/>
    </location>
</feature>
<accession>A0A315VP54</accession>
<evidence type="ECO:0000256" key="3">
    <source>
        <dbReference type="ARBA" id="ARBA00023242"/>
    </source>
</evidence>
<dbReference type="PROSITE" id="PS00027">
    <property type="entry name" value="HOMEOBOX_1"/>
    <property type="match status" value="1"/>
</dbReference>
<keyword evidence="9" id="KW-1185">Reference proteome</keyword>
<feature type="compositionally biased region" description="Basic and acidic residues" evidence="6">
    <location>
        <begin position="107"/>
        <end position="124"/>
    </location>
</feature>
<evidence type="ECO:0000256" key="2">
    <source>
        <dbReference type="ARBA" id="ARBA00023155"/>
    </source>
</evidence>
<gene>
    <name evidence="8" type="ORF">CCH79_00015985</name>
</gene>
<dbReference type="CDD" id="cd00086">
    <property type="entry name" value="homeodomain"/>
    <property type="match status" value="1"/>
</dbReference>